<keyword evidence="4 11" id="KW-0812">Transmembrane</keyword>
<sequence length="307" mass="32028">MKLANFVRLHWAALRALLVLTVITGLGYPLFVWLVALLPGLHDNAEGSILRAHGTPVGSELIGQQFTDKDGNPLPQYLQSRPSAAGAGYDPLSSGASNLGPESIVDTPADPALLAAGKSASDAGFKPSLLTQVCTRSAAIGRLEGVDGSRPFCTGGGVGAVLSVLGPRDQRGNVVHPTHVVSINEPCQTTTAPFQTMFEGVRVECAKYGEDYSTGQIVPIRGAAAANPAVPADAVTASGSGLDPHISLAYADLQAARVAKARGISAEQVRAVIRDNQEGRELGFLGEPAVNVLRVNLELDRKYPVSH</sequence>
<keyword evidence="15" id="KW-1185">Reference proteome</keyword>
<evidence type="ECO:0000256" key="4">
    <source>
        <dbReference type="ARBA" id="ARBA00022692"/>
    </source>
</evidence>
<evidence type="ECO:0000313" key="14">
    <source>
        <dbReference type="EMBL" id="GLD31972.1"/>
    </source>
</evidence>
<comment type="subcellular location">
    <subcellularLocation>
        <location evidence="11">Cell membrane</location>
        <topology evidence="11">Single-pass membrane protein</topology>
    </subcellularLocation>
</comment>
<keyword evidence="6 11" id="KW-0067">ATP-binding</keyword>
<dbReference type="EMBL" id="BRXE01000009">
    <property type="protein sequence ID" value="GLB82166.1"/>
    <property type="molecule type" value="Genomic_DNA"/>
</dbReference>
<feature type="region of interest" description="Disordered" evidence="12">
    <location>
        <begin position="72"/>
        <end position="92"/>
    </location>
</feature>
<evidence type="ECO:0000256" key="12">
    <source>
        <dbReference type="SAM" id="MobiDB-lite"/>
    </source>
</evidence>
<organism evidence="14 15">
    <name type="scientific">Mycobacterium kiyosense</name>
    <dbReference type="NCBI Taxonomy" id="2871094"/>
    <lineage>
        <taxon>Bacteria</taxon>
        <taxon>Bacillati</taxon>
        <taxon>Actinomycetota</taxon>
        <taxon>Actinomycetes</taxon>
        <taxon>Mycobacteriales</taxon>
        <taxon>Mycobacteriaceae</taxon>
        <taxon>Mycobacterium</taxon>
    </lineage>
</organism>
<comment type="caution">
    <text evidence="14">The sequence shown here is derived from an EMBL/GenBank/DDBJ whole genome shotgun (WGS) entry which is preliminary data.</text>
</comment>
<evidence type="ECO:0000256" key="11">
    <source>
        <dbReference type="HAMAP-Rule" id="MF_00276"/>
    </source>
</evidence>
<evidence type="ECO:0000256" key="7">
    <source>
        <dbReference type="ARBA" id="ARBA00022958"/>
    </source>
</evidence>
<dbReference type="AlphaFoldDB" id="A0A9P3QB88"/>
<dbReference type="HAMAP" id="MF_00276">
    <property type="entry name" value="KdpC"/>
    <property type="match status" value="1"/>
</dbReference>
<keyword evidence="9 11" id="KW-0406">Ion transport</keyword>
<dbReference type="PANTHER" id="PTHR30042:SF2">
    <property type="entry name" value="POTASSIUM-TRANSPORTING ATPASE KDPC SUBUNIT"/>
    <property type="match status" value="1"/>
</dbReference>
<keyword evidence="3 11" id="KW-0633">Potassium transport</keyword>
<evidence type="ECO:0000256" key="6">
    <source>
        <dbReference type="ARBA" id="ARBA00022840"/>
    </source>
</evidence>
<dbReference type="GeneID" id="83631298"/>
<keyword evidence="7 11" id="KW-0630">Potassium</keyword>
<evidence type="ECO:0000256" key="10">
    <source>
        <dbReference type="ARBA" id="ARBA00023136"/>
    </source>
</evidence>
<dbReference type="GO" id="GO:0005886">
    <property type="term" value="C:plasma membrane"/>
    <property type="evidence" value="ECO:0007669"/>
    <property type="project" value="UniProtKB-SubCell"/>
</dbReference>
<comment type="function">
    <text evidence="11">Part of the high-affinity ATP-driven potassium transport (or Kdp) system, which catalyzes the hydrolysis of ATP coupled with the electrogenic transport of potassium into the cytoplasm. This subunit acts as a catalytic chaperone that increases the ATP-binding affinity of the ATP-hydrolyzing subunit KdpB by the formation of a transient KdpB/KdpC/ATP ternary complex.</text>
</comment>
<dbReference type="Pfam" id="PF02669">
    <property type="entry name" value="KdpC"/>
    <property type="match status" value="2"/>
</dbReference>
<protein>
    <recommendedName>
        <fullName evidence="11">Potassium-transporting ATPase KdpC subunit</fullName>
    </recommendedName>
    <alternativeName>
        <fullName evidence="11">ATP phosphohydrolase [potassium-transporting] C chain</fullName>
    </alternativeName>
    <alternativeName>
        <fullName evidence="11">Potassium-binding and translocating subunit C</fullName>
    </alternativeName>
    <alternativeName>
        <fullName evidence="11">Potassium-translocating ATPase C chain</fullName>
    </alternativeName>
</protein>
<comment type="subunit">
    <text evidence="11">The system is composed of three essential subunits: KdpA, KdpB and KdpC.</text>
</comment>
<dbReference type="RefSeq" id="WP_236977736.1">
    <property type="nucleotide sequence ID" value="NZ_BRXE01000009.1"/>
</dbReference>
<dbReference type="GO" id="GO:0008556">
    <property type="term" value="F:P-type potassium transmembrane transporter activity"/>
    <property type="evidence" value="ECO:0007669"/>
    <property type="project" value="InterPro"/>
</dbReference>
<dbReference type="PANTHER" id="PTHR30042">
    <property type="entry name" value="POTASSIUM-TRANSPORTING ATPASE C CHAIN"/>
    <property type="match status" value="1"/>
</dbReference>
<name>A0A9P3QB88_9MYCO</name>
<evidence type="ECO:0000256" key="9">
    <source>
        <dbReference type="ARBA" id="ARBA00023065"/>
    </source>
</evidence>
<dbReference type="InterPro" id="IPR003820">
    <property type="entry name" value="KdpC"/>
</dbReference>
<accession>A0A9P3QB88</accession>
<evidence type="ECO:0000256" key="2">
    <source>
        <dbReference type="ARBA" id="ARBA00022475"/>
    </source>
</evidence>
<dbReference type="Proteomes" id="UP001064782">
    <property type="component" value="Unassembled WGS sequence"/>
</dbReference>
<feature type="transmembrane region" description="Helical" evidence="11">
    <location>
        <begin position="12"/>
        <end position="36"/>
    </location>
</feature>
<evidence type="ECO:0000313" key="13">
    <source>
        <dbReference type="EMBL" id="GLB82166.1"/>
    </source>
</evidence>
<keyword evidence="1 11" id="KW-0813">Transport</keyword>
<dbReference type="GO" id="GO:0005524">
    <property type="term" value="F:ATP binding"/>
    <property type="evidence" value="ECO:0007669"/>
    <property type="project" value="UniProtKB-UniRule"/>
</dbReference>
<keyword evidence="5 11" id="KW-0547">Nucleotide-binding</keyword>
<dbReference type="EMBL" id="BRZI01000034">
    <property type="protein sequence ID" value="GLD31972.1"/>
    <property type="molecule type" value="Genomic_DNA"/>
</dbReference>
<gene>
    <name evidence="11 14" type="primary">kdpC</name>
    <name evidence="14" type="ORF">Mkiyose1413_38550</name>
    <name evidence="13" type="ORF">SRL2020028_14220</name>
</gene>
<comment type="similarity">
    <text evidence="11">Belongs to the KdpC family.</text>
</comment>
<evidence type="ECO:0000256" key="1">
    <source>
        <dbReference type="ARBA" id="ARBA00022448"/>
    </source>
</evidence>
<reference evidence="14" key="1">
    <citation type="submission" date="2022-08" db="EMBL/GenBank/DDBJ databases">
        <title>Mycobacterium kiyosense sp. nov., scotochromogenic slow-glowing species isolated from respiratory specimens.</title>
        <authorList>
            <person name="Fukano H."/>
            <person name="Kazumi Y."/>
            <person name="Sakagami N."/>
            <person name="Ato M."/>
            <person name="Mitarai S."/>
            <person name="Hoshino Y."/>
        </authorList>
    </citation>
    <scope>NUCLEOTIDE SEQUENCE</scope>
    <source>
        <strain evidence="14">1413</strain>
        <strain evidence="13">SRL2020-028</strain>
    </source>
</reference>
<proteinExistence type="inferred from homology"/>
<evidence type="ECO:0000256" key="3">
    <source>
        <dbReference type="ARBA" id="ARBA00022538"/>
    </source>
</evidence>
<evidence type="ECO:0000256" key="5">
    <source>
        <dbReference type="ARBA" id="ARBA00022741"/>
    </source>
</evidence>
<evidence type="ECO:0000256" key="8">
    <source>
        <dbReference type="ARBA" id="ARBA00022989"/>
    </source>
</evidence>
<keyword evidence="8 11" id="KW-1133">Transmembrane helix</keyword>
<dbReference type="Proteomes" id="UP001165663">
    <property type="component" value="Unassembled WGS sequence"/>
</dbReference>
<keyword evidence="2 11" id="KW-1003">Cell membrane</keyword>
<keyword evidence="10 11" id="KW-0472">Membrane</keyword>
<evidence type="ECO:0000313" key="15">
    <source>
        <dbReference type="Proteomes" id="UP001064782"/>
    </source>
</evidence>